<feature type="region of interest" description="Disordered" evidence="1">
    <location>
        <begin position="53"/>
        <end position="73"/>
    </location>
</feature>
<dbReference type="AlphaFoldDB" id="A0A1V2DU75"/>
<dbReference type="OrthoDB" id="6080551at2"/>
<organism evidence="2 3">
    <name type="scientific">Marinobacter lutaoensis</name>
    <dbReference type="NCBI Taxonomy" id="135739"/>
    <lineage>
        <taxon>Bacteria</taxon>
        <taxon>Pseudomonadati</taxon>
        <taxon>Pseudomonadota</taxon>
        <taxon>Gammaproteobacteria</taxon>
        <taxon>Pseudomonadales</taxon>
        <taxon>Marinobacteraceae</taxon>
        <taxon>Marinobacter</taxon>
    </lineage>
</organism>
<dbReference type="Proteomes" id="UP000189339">
    <property type="component" value="Unassembled WGS sequence"/>
</dbReference>
<keyword evidence="3" id="KW-1185">Reference proteome</keyword>
<feature type="compositionally biased region" description="Basic and acidic residues" evidence="1">
    <location>
        <begin position="54"/>
        <end position="73"/>
    </location>
</feature>
<feature type="region of interest" description="Disordered" evidence="1">
    <location>
        <begin position="1"/>
        <end position="21"/>
    </location>
</feature>
<dbReference type="EMBL" id="MSCW01000005">
    <property type="protein sequence ID" value="ONF44285.1"/>
    <property type="molecule type" value="Genomic_DNA"/>
</dbReference>
<accession>A0A1V2DU75</accession>
<gene>
    <name evidence="2" type="ORF">BTO32_07765</name>
</gene>
<feature type="compositionally biased region" description="Basic and acidic residues" evidence="1">
    <location>
        <begin position="1"/>
        <end position="16"/>
    </location>
</feature>
<comment type="caution">
    <text evidence="2">The sequence shown here is derived from an EMBL/GenBank/DDBJ whole genome shotgun (WGS) entry which is preliminary data.</text>
</comment>
<proteinExistence type="predicted"/>
<evidence type="ECO:0000313" key="2">
    <source>
        <dbReference type="EMBL" id="ONF44285.1"/>
    </source>
</evidence>
<protein>
    <submittedName>
        <fullName evidence="2">Uncharacterized protein</fullName>
    </submittedName>
</protein>
<evidence type="ECO:0000313" key="3">
    <source>
        <dbReference type="Proteomes" id="UP000189339"/>
    </source>
</evidence>
<name>A0A1V2DU75_9GAMM</name>
<sequence>MSQSSDEKALERDNRKFSVSANRGQARARIRYVETGGAAVDLGECTFCQAVPSLDDKEGVRADPEADRDSSRS</sequence>
<reference evidence="2 3" key="1">
    <citation type="submission" date="2016-12" db="EMBL/GenBank/DDBJ databases">
        <title>Marinobacter lutaoensis whole genome sequencing.</title>
        <authorList>
            <person name="Verma A."/>
            <person name="Krishnamurthi S."/>
        </authorList>
    </citation>
    <scope>NUCLEOTIDE SEQUENCE [LARGE SCALE GENOMIC DNA]</scope>
    <source>
        <strain evidence="2 3">T5054</strain>
    </source>
</reference>
<evidence type="ECO:0000256" key="1">
    <source>
        <dbReference type="SAM" id="MobiDB-lite"/>
    </source>
</evidence>